<dbReference type="Gene3D" id="2.60.40.3940">
    <property type="match status" value="1"/>
</dbReference>
<sequence length="563" mass="61163">MATKFRTIVTKAGAEKFAAALTSGGKKVNITEMAVGDGNGKLPEPDANQTKLVKEVWRHALNKISQDNQHKNYVIAELIIPPETGGFWMREMGIYDDAGTLLAVGNMAESYKPKLEEGSGRAQTVRMVIMLSDIASVDLTIDSTTVMASQDYVDDKIAEHEKSRRHPDATLKEKGFTQLSSATDSDSESLAATPKAVKAVNTNANGRVPSTRKINGHPLSTDITLSPDDLGAFPIKIRGQIKDGMTMAAANQSGWWQVAVTKSDTISDFPKNKNGDALYAFGFLFVKIEGDTWLQHYYSHHGEIAYRQNWTKGPSTEVSWVIDYNSANIPTATDVGAVSKAGDTMTGKLNLPQTSSFGVNTENILSGSSITLGDNDTGIQQEEDGAFYLVANGIKITEIHPEWITVHGDIHSTNAVYSGNAYMTTDGNIWGTRWNPSGQWLWDAIQVNLTARDNDINNRATWDYVNGTLSKVSTAGMGWPGWWKCASTGLIIQFGSVGTGDDLRVNFPIGFPNACAAVCLSQNNSYHGADSTSNISATGRDQWGFTAHVYKEEIGADWIAIGW</sequence>
<evidence type="ECO:0000313" key="6">
    <source>
        <dbReference type="EMBL" id="MDQ2311409.1"/>
    </source>
</evidence>
<feature type="region of interest" description="Disordered" evidence="3">
    <location>
        <begin position="161"/>
        <end position="192"/>
    </location>
</feature>
<dbReference type="InterPro" id="IPR022225">
    <property type="entry name" value="Phage_tail_fibre_N"/>
</dbReference>
<evidence type="ECO:0000313" key="7">
    <source>
        <dbReference type="Proteomes" id="UP001236270"/>
    </source>
</evidence>
<comment type="caution">
    <text evidence="6">The sequence shown here is derived from an EMBL/GenBank/DDBJ whole genome shotgun (WGS) entry which is preliminary data.</text>
</comment>
<dbReference type="EMBL" id="JAVDNV010000017">
    <property type="protein sequence ID" value="MDQ2311409.1"/>
    <property type="molecule type" value="Genomic_DNA"/>
</dbReference>
<dbReference type="GO" id="GO:0046718">
    <property type="term" value="P:symbiont entry into host cell"/>
    <property type="evidence" value="ECO:0007669"/>
    <property type="project" value="InterPro"/>
</dbReference>
<dbReference type="AlphaFoldDB" id="A0AAW8HSE2"/>
<feature type="domain" description="Putative tail fiber protein gp53-like C-terminal" evidence="5">
    <location>
        <begin position="484"/>
        <end position="563"/>
    </location>
</feature>
<dbReference type="GO" id="GO:0019062">
    <property type="term" value="P:virion attachment to host cell"/>
    <property type="evidence" value="ECO:0007669"/>
    <property type="project" value="InterPro"/>
</dbReference>
<dbReference type="Pfam" id="PF21882">
    <property type="entry name" value="Gp53-like_C"/>
    <property type="match status" value="1"/>
</dbReference>
<evidence type="ECO:0000256" key="2">
    <source>
        <dbReference type="ARBA" id="ARBA00022581"/>
    </source>
</evidence>
<reference evidence="6" key="1">
    <citation type="submission" date="2023-08" db="EMBL/GenBank/DDBJ databases">
        <title>WGS of pathogenic bacterial species, Los Angeles County Public Health Laboratories.</title>
        <authorList>
            <person name="Garrigues J.M."/>
            <person name="Green N.M."/>
        </authorList>
    </citation>
    <scope>NUCLEOTIDE SEQUENCE</scope>
    <source>
        <strain evidence="6">LACPHL-BACT-2023-00068</strain>
    </source>
</reference>
<evidence type="ECO:0000259" key="4">
    <source>
        <dbReference type="Pfam" id="PF12571"/>
    </source>
</evidence>
<keyword evidence="2" id="KW-0945">Host-virus interaction</keyword>
<evidence type="ECO:0000256" key="3">
    <source>
        <dbReference type="SAM" id="MobiDB-lite"/>
    </source>
</evidence>
<dbReference type="Proteomes" id="UP001236270">
    <property type="component" value="Unassembled WGS sequence"/>
</dbReference>
<name>A0AAW8HSE2_PLUGE</name>
<accession>A0AAW8HSE2</accession>
<evidence type="ECO:0000256" key="1">
    <source>
        <dbReference type="ARBA" id="ARBA00004328"/>
    </source>
</evidence>
<dbReference type="Pfam" id="PF12571">
    <property type="entry name" value="Phage_tail_fib"/>
    <property type="match status" value="1"/>
</dbReference>
<organism evidence="6 7">
    <name type="scientific">Pluralibacter gergoviae</name>
    <name type="common">Enterobacter gergoviae</name>
    <dbReference type="NCBI Taxonomy" id="61647"/>
    <lineage>
        <taxon>Bacteria</taxon>
        <taxon>Pseudomonadati</taxon>
        <taxon>Pseudomonadota</taxon>
        <taxon>Gammaproteobacteria</taxon>
        <taxon>Enterobacterales</taxon>
        <taxon>Enterobacteriaceae</taxon>
        <taxon>Pluralibacter</taxon>
    </lineage>
</organism>
<dbReference type="InterPro" id="IPR054075">
    <property type="entry name" value="Gp53-like_C"/>
</dbReference>
<dbReference type="Pfam" id="PF03406">
    <property type="entry name" value="Phage_fiber_2"/>
    <property type="match status" value="1"/>
</dbReference>
<dbReference type="InterPro" id="IPR051934">
    <property type="entry name" value="Phage_Tail_Fiber_Structural"/>
</dbReference>
<feature type="domain" description="Phage tail fibre protein N-terminal" evidence="4">
    <location>
        <begin position="1"/>
        <end position="151"/>
    </location>
</feature>
<proteinExistence type="predicted"/>
<dbReference type="InterPro" id="IPR005068">
    <property type="entry name" value="Phage_lambda_Stf-r2"/>
</dbReference>
<dbReference type="PANTHER" id="PTHR35191">
    <property type="entry name" value="PROPHAGE SIDE TAIL FIBER PROTEIN HOMOLOG STFQ-RELATED"/>
    <property type="match status" value="1"/>
</dbReference>
<protein>
    <submittedName>
        <fullName evidence="6">Phage tail protein</fullName>
    </submittedName>
</protein>
<dbReference type="RefSeq" id="WP_080965688.1">
    <property type="nucleotide sequence ID" value="NZ_CP020388.1"/>
</dbReference>
<evidence type="ECO:0000259" key="5">
    <source>
        <dbReference type="Pfam" id="PF21882"/>
    </source>
</evidence>
<dbReference type="GeneID" id="61386338"/>
<gene>
    <name evidence="6" type="ORF">RBJ30_20255</name>
</gene>
<dbReference type="PANTHER" id="PTHR35191:SF1">
    <property type="entry name" value="PROPHAGE SIDE TAIL FIBER PROTEIN HOMOLOG STFQ-RELATED"/>
    <property type="match status" value="1"/>
</dbReference>
<comment type="subcellular location">
    <subcellularLocation>
        <location evidence="1">Virion</location>
    </subcellularLocation>
</comment>
<feature type="compositionally biased region" description="Basic and acidic residues" evidence="3">
    <location>
        <begin position="161"/>
        <end position="175"/>
    </location>
</feature>
<feature type="compositionally biased region" description="Polar residues" evidence="3">
    <location>
        <begin position="177"/>
        <end position="190"/>
    </location>
</feature>